<proteinExistence type="predicted"/>
<dbReference type="AlphaFoldDB" id="A0A9P0K7U0"/>
<comment type="caution">
    <text evidence="1">The sequence shown here is derived from an EMBL/GenBank/DDBJ whole genome shotgun (WGS) entry which is preliminary data.</text>
</comment>
<protein>
    <submittedName>
        <fullName evidence="1">Uncharacterized protein</fullName>
    </submittedName>
</protein>
<evidence type="ECO:0000313" key="1">
    <source>
        <dbReference type="EMBL" id="CAH1969121.1"/>
    </source>
</evidence>
<accession>A0A9P0K7U0</accession>
<sequence>MKAHLLLLQLANPATDQDLLGLFSMISSLH</sequence>
<gene>
    <name evidence="1" type="ORF">ACAOBT_LOCUS8237</name>
</gene>
<name>A0A9P0K7U0_ACAOB</name>
<reference evidence="1" key="1">
    <citation type="submission" date="2022-03" db="EMBL/GenBank/DDBJ databases">
        <authorList>
            <person name="Sayadi A."/>
        </authorList>
    </citation>
    <scope>NUCLEOTIDE SEQUENCE</scope>
</reference>
<evidence type="ECO:0000313" key="2">
    <source>
        <dbReference type="Proteomes" id="UP001152888"/>
    </source>
</evidence>
<dbReference type="Proteomes" id="UP001152888">
    <property type="component" value="Unassembled WGS sequence"/>
</dbReference>
<organism evidence="1 2">
    <name type="scientific">Acanthoscelides obtectus</name>
    <name type="common">Bean weevil</name>
    <name type="synonym">Bruchus obtectus</name>
    <dbReference type="NCBI Taxonomy" id="200917"/>
    <lineage>
        <taxon>Eukaryota</taxon>
        <taxon>Metazoa</taxon>
        <taxon>Ecdysozoa</taxon>
        <taxon>Arthropoda</taxon>
        <taxon>Hexapoda</taxon>
        <taxon>Insecta</taxon>
        <taxon>Pterygota</taxon>
        <taxon>Neoptera</taxon>
        <taxon>Endopterygota</taxon>
        <taxon>Coleoptera</taxon>
        <taxon>Polyphaga</taxon>
        <taxon>Cucujiformia</taxon>
        <taxon>Chrysomeloidea</taxon>
        <taxon>Chrysomelidae</taxon>
        <taxon>Bruchinae</taxon>
        <taxon>Bruchini</taxon>
        <taxon>Acanthoscelides</taxon>
    </lineage>
</organism>
<dbReference type="EMBL" id="CAKOFQ010006760">
    <property type="protein sequence ID" value="CAH1969121.1"/>
    <property type="molecule type" value="Genomic_DNA"/>
</dbReference>
<keyword evidence="2" id="KW-1185">Reference proteome</keyword>